<comment type="caution">
    <text evidence="3">The sequence shown here is derived from an EMBL/GenBank/DDBJ whole genome shotgun (WGS) entry which is preliminary data.</text>
</comment>
<dbReference type="AlphaFoldDB" id="A0A6A5GSM4"/>
<dbReference type="InterPro" id="IPR050645">
    <property type="entry name" value="Histidine_acid_phosphatase"/>
</dbReference>
<sequence>MSWAVKARSALTPNIWFTKKSGAEDGVKQEQHVIVRSMDSDVKPEEGCWPELKEFCRAHVIECSAFGLFLLFGFFCIFNAFGFLGTNELKLRYAHYEELVNEHCQFVENRNLHGSEGKTNHPNATLASILAVVRHGDRYGLVGNEKDCQVLTEEENQEFDEYLATIEKQNLKSVLKIPENMENKILTPKKDKCDSSTLSPRGAIQEFSMGRFLSNQYRDTSLFSTSETYLNVTLTFSRLQRTFASGVALISGFIERNQTEFELPIEFKEGSVYYGCTDSGCNCDETIEILQQMTRTERKSLFRLEVDEHTQHVAQKLLAEVNYTQLNMDPTDIIDNLVARYVCQRKPLPCNDEFCASYLFFGDIFEYFSKQSEKLFDLNMGAERQYRVLNSFPILRYVRLMTESNGKQIQFFASHDTIIGSILRVLTDSGKYIDWQVFAARLIFEIYETTENTKFLRVVYDGEDITTSVKFCKNLEYGLCPVSDLKLFMEKGIFEMAGFETFEQICTDHRKEFNFV</sequence>
<dbReference type="Pfam" id="PF00328">
    <property type="entry name" value="His_Phos_2"/>
    <property type="match status" value="1"/>
</dbReference>
<evidence type="ECO:0000313" key="3">
    <source>
        <dbReference type="EMBL" id="KAF1757671.1"/>
    </source>
</evidence>
<dbReference type="GeneID" id="9828502"/>
<proteinExistence type="inferred from homology"/>
<comment type="similarity">
    <text evidence="1">Belongs to the histidine acid phosphatase family.</text>
</comment>
<dbReference type="CTD" id="9828502"/>
<evidence type="ECO:0000256" key="1">
    <source>
        <dbReference type="ARBA" id="ARBA00005375"/>
    </source>
</evidence>
<accession>A0A6A5GSM4</accession>
<dbReference type="InterPro" id="IPR029033">
    <property type="entry name" value="His_PPase_superfam"/>
</dbReference>
<feature type="transmembrane region" description="Helical" evidence="2">
    <location>
        <begin position="63"/>
        <end position="84"/>
    </location>
</feature>
<dbReference type="RefSeq" id="XP_003107761.2">
    <property type="nucleotide sequence ID" value="XM_003107713.2"/>
</dbReference>
<evidence type="ECO:0000313" key="4">
    <source>
        <dbReference type="Proteomes" id="UP000483820"/>
    </source>
</evidence>
<dbReference type="PANTHER" id="PTHR11567:SF113">
    <property type="entry name" value="ACID PHOSPHATASE-LIKE PROTEIN 2"/>
    <property type="match status" value="1"/>
</dbReference>
<keyword evidence="2" id="KW-0472">Membrane</keyword>
<evidence type="ECO:0000256" key="2">
    <source>
        <dbReference type="SAM" id="Phobius"/>
    </source>
</evidence>
<dbReference type="Gene3D" id="3.40.50.1240">
    <property type="entry name" value="Phosphoglycerate mutase-like"/>
    <property type="match status" value="1"/>
</dbReference>
<dbReference type="SUPFAM" id="SSF53254">
    <property type="entry name" value="Phosphoglycerate mutase-like"/>
    <property type="match status" value="1"/>
</dbReference>
<name>A0A6A5GSM4_CAERE</name>
<dbReference type="EMBL" id="WUAV01000004">
    <property type="protein sequence ID" value="KAF1757671.1"/>
    <property type="molecule type" value="Genomic_DNA"/>
</dbReference>
<dbReference type="KEGG" id="crq:GCK72_014127"/>
<dbReference type="Proteomes" id="UP000483820">
    <property type="component" value="Chromosome IV"/>
</dbReference>
<protein>
    <submittedName>
        <fullName evidence="3">Uncharacterized protein</fullName>
    </submittedName>
</protein>
<keyword evidence="2" id="KW-1133">Transmembrane helix</keyword>
<keyword evidence="2" id="KW-0812">Transmembrane</keyword>
<dbReference type="InterPro" id="IPR000560">
    <property type="entry name" value="His_Pase_clade-2"/>
</dbReference>
<dbReference type="PANTHER" id="PTHR11567">
    <property type="entry name" value="ACID PHOSPHATASE-RELATED"/>
    <property type="match status" value="1"/>
</dbReference>
<dbReference type="GO" id="GO:0016791">
    <property type="term" value="F:phosphatase activity"/>
    <property type="evidence" value="ECO:0007669"/>
    <property type="project" value="TreeGrafter"/>
</dbReference>
<organism evidence="3 4">
    <name type="scientific">Caenorhabditis remanei</name>
    <name type="common">Caenorhabditis vulgaris</name>
    <dbReference type="NCBI Taxonomy" id="31234"/>
    <lineage>
        <taxon>Eukaryota</taxon>
        <taxon>Metazoa</taxon>
        <taxon>Ecdysozoa</taxon>
        <taxon>Nematoda</taxon>
        <taxon>Chromadorea</taxon>
        <taxon>Rhabditida</taxon>
        <taxon>Rhabditina</taxon>
        <taxon>Rhabditomorpha</taxon>
        <taxon>Rhabditoidea</taxon>
        <taxon>Rhabditidae</taxon>
        <taxon>Peloderinae</taxon>
        <taxon>Caenorhabditis</taxon>
    </lineage>
</organism>
<reference evidence="3 4" key="1">
    <citation type="submission" date="2019-12" db="EMBL/GenBank/DDBJ databases">
        <title>Chromosome-level assembly of the Caenorhabditis remanei genome.</title>
        <authorList>
            <person name="Teterina A.A."/>
            <person name="Willis J.H."/>
            <person name="Phillips P.C."/>
        </authorList>
    </citation>
    <scope>NUCLEOTIDE SEQUENCE [LARGE SCALE GENOMIC DNA]</scope>
    <source>
        <strain evidence="3 4">PX506</strain>
        <tissue evidence="3">Whole organism</tissue>
    </source>
</reference>
<gene>
    <name evidence="3" type="ORF">GCK72_014127</name>
</gene>